<dbReference type="Pfam" id="PF02563">
    <property type="entry name" value="Poly_export"/>
    <property type="match status" value="1"/>
</dbReference>
<evidence type="ECO:0000313" key="20">
    <source>
        <dbReference type="Proteomes" id="UP000064243"/>
    </source>
</evidence>
<dbReference type="Pfam" id="PF22461">
    <property type="entry name" value="SLBB_2"/>
    <property type="match status" value="1"/>
</dbReference>
<evidence type="ECO:0000256" key="14">
    <source>
        <dbReference type="ARBA" id="ARBA00023288"/>
    </source>
</evidence>
<keyword evidence="7 15" id="KW-0732">Signal</keyword>
<keyword evidence="8" id="KW-0625">Polysaccharide transport</keyword>
<comment type="similarity">
    <text evidence="2">Belongs to the BexD/CtrA/VexA family.</text>
</comment>
<dbReference type="GO" id="GO:0015159">
    <property type="term" value="F:polysaccharide transmembrane transporter activity"/>
    <property type="evidence" value="ECO:0007669"/>
    <property type="project" value="InterPro"/>
</dbReference>
<evidence type="ECO:0000256" key="11">
    <source>
        <dbReference type="ARBA" id="ARBA00023136"/>
    </source>
</evidence>
<evidence type="ECO:0000256" key="15">
    <source>
        <dbReference type="SAM" id="SignalP"/>
    </source>
</evidence>
<feature type="domain" description="SLBB" evidence="18">
    <location>
        <begin position="101"/>
        <end position="181"/>
    </location>
</feature>
<keyword evidence="12" id="KW-0564">Palmitate</keyword>
<dbReference type="GO" id="GO:0006811">
    <property type="term" value="P:monoatomic ion transport"/>
    <property type="evidence" value="ECO:0007669"/>
    <property type="project" value="UniProtKB-KW"/>
</dbReference>
<keyword evidence="6" id="KW-0812">Transmembrane</keyword>
<evidence type="ECO:0000256" key="8">
    <source>
        <dbReference type="ARBA" id="ARBA00023047"/>
    </source>
</evidence>
<keyword evidence="11" id="KW-0472">Membrane</keyword>
<dbReference type="PANTHER" id="PTHR33619">
    <property type="entry name" value="POLYSACCHARIDE EXPORT PROTEIN GFCE-RELATED"/>
    <property type="match status" value="1"/>
</dbReference>
<dbReference type="PANTHER" id="PTHR33619:SF3">
    <property type="entry name" value="POLYSACCHARIDE EXPORT PROTEIN GFCE-RELATED"/>
    <property type="match status" value="1"/>
</dbReference>
<evidence type="ECO:0000256" key="1">
    <source>
        <dbReference type="ARBA" id="ARBA00004571"/>
    </source>
</evidence>
<comment type="subcellular location">
    <subcellularLocation>
        <location evidence="1">Cell outer membrane</location>
        <topology evidence="1">Multi-pass membrane protein</topology>
    </subcellularLocation>
</comment>
<dbReference type="NCBIfam" id="TIGR03028">
    <property type="entry name" value="EpsE"/>
    <property type="match status" value="1"/>
</dbReference>
<dbReference type="Gene3D" id="3.30.1950.10">
    <property type="entry name" value="wza like domain"/>
    <property type="match status" value="1"/>
</dbReference>
<keyword evidence="20" id="KW-1185">Reference proteome</keyword>
<evidence type="ECO:0000256" key="5">
    <source>
        <dbReference type="ARBA" id="ARBA00022597"/>
    </source>
</evidence>
<keyword evidence="10" id="KW-0626">Porin</keyword>
<keyword evidence="9" id="KW-0406">Ion transport</keyword>
<evidence type="ECO:0000256" key="10">
    <source>
        <dbReference type="ARBA" id="ARBA00023114"/>
    </source>
</evidence>
<dbReference type="GO" id="GO:0015288">
    <property type="term" value="F:porin activity"/>
    <property type="evidence" value="ECO:0007669"/>
    <property type="project" value="UniProtKB-KW"/>
</dbReference>
<keyword evidence="4" id="KW-1134">Transmembrane beta strand</keyword>
<evidence type="ECO:0000256" key="4">
    <source>
        <dbReference type="ARBA" id="ARBA00022452"/>
    </source>
</evidence>
<dbReference type="Gene3D" id="3.10.560.10">
    <property type="entry name" value="Outer membrane lipoprotein wza domain like"/>
    <property type="match status" value="1"/>
</dbReference>
<dbReference type="InterPro" id="IPR019554">
    <property type="entry name" value="Soluble_ligand-bd"/>
</dbReference>
<feature type="signal peptide" evidence="15">
    <location>
        <begin position="1"/>
        <end position="21"/>
    </location>
</feature>
<evidence type="ECO:0000256" key="3">
    <source>
        <dbReference type="ARBA" id="ARBA00022448"/>
    </source>
</evidence>
<dbReference type="Proteomes" id="UP000064243">
    <property type="component" value="Unassembled WGS sequence"/>
</dbReference>
<dbReference type="EMBL" id="LDUG01000029">
    <property type="protein sequence ID" value="KVW94973.1"/>
    <property type="molecule type" value="Genomic_DNA"/>
</dbReference>
<protein>
    <submittedName>
        <fullName evidence="19">Sugar transporter</fullName>
    </submittedName>
</protein>
<keyword evidence="5 19" id="KW-0762">Sugar transport</keyword>
<evidence type="ECO:0000313" key="19">
    <source>
        <dbReference type="EMBL" id="KVW94973.1"/>
    </source>
</evidence>
<name>A0A106BM30_THIDE</name>
<dbReference type="PATRIC" id="fig|36861.3.peg.1889"/>
<keyword evidence="14" id="KW-0449">Lipoprotein</keyword>
<evidence type="ECO:0000259" key="16">
    <source>
        <dbReference type="Pfam" id="PF02563"/>
    </source>
</evidence>
<evidence type="ECO:0000256" key="7">
    <source>
        <dbReference type="ARBA" id="ARBA00022729"/>
    </source>
</evidence>
<accession>A0A106BM30</accession>
<dbReference type="RefSeq" id="WP_237763317.1">
    <property type="nucleotide sequence ID" value="NZ_LDUG01000029.1"/>
</dbReference>
<dbReference type="GO" id="GO:0046930">
    <property type="term" value="C:pore complex"/>
    <property type="evidence" value="ECO:0007669"/>
    <property type="project" value="UniProtKB-KW"/>
</dbReference>
<sequence>MRLILHAMFVLLTAFSLPVAAMDYRLGSGDIVHVTVYDHPELLLETRVDEQGKINFPLIGGVTVAGETASTAQRLIAEALEKGGFIRKPQVNLIVKEYRSKQVSVLGQVNKPGKYPLDTTSTLSDLIAQAGGVTLEGADDLTLIQNKDGKSQRIKIDAKSLFQDGQFDLNHQVNDGDVIFVPRAAVFYIYGEVQKPGAFRLEKKMNVMQALSLGGGITQRGTQKGIQIRRQGPDGQPVKLKAALTDPVREDDVVYVKESLF</sequence>
<comment type="caution">
    <text evidence="19">The sequence shown here is derived from an EMBL/GenBank/DDBJ whole genome shotgun (WGS) entry which is preliminary data.</text>
</comment>
<feature type="domain" description="Soluble ligand binding" evidence="17">
    <location>
        <begin position="186"/>
        <end position="237"/>
    </location>
</feature>
<feature type="domain" description="Polysaccharide export protein N-terminal" evidence="16">
    <location>
        <begin position="21"/>
        <end position="95"/>
    </location>
</feature>
<gene>
    <name evidence="19" type="ORF">ABW22_11075</name>
</gene>
<dbReference type="Pfam" id="PF10531">
    <property type="entry name" value="SLBB"/>
    <property type="match status" value="1"/>
</dbReference>
<keyword evidence="13" id="KW-0998">Cell outer membrane</keyword>
<evidence type="ECO:0000256" key="13">
    <source>
        <dbReference type="ARBA" id="ARBA00023237"/>
    </source>
</evidence>
<proteinExistence type="inferred from homology"/>
<feature type="chain" id="PRO_5007125664" evidence="15">
    <location>
        <begin position="22"/>
        <end position="261"/>
    </location>
</feature>
<dbReference type="Gene3D" id="3.10.20.600">
    <property type="match status" value="1"/>
</dbReference>
<organism evidence="19 20">
    <name type="scientific">Thiobacillus denitrificans</name>
    <dbReference type="NCBI Taxonomy" id="36861"/>
    <lineage>
        <taxon>Bacteria</taxon>
        <taxon>Pseudomonadati</taxon>
        <taxon>Pseudomonadota</taxon>
        <taxon>Betaproteobacteria</taxon>
        <taxon>Nitrosomonadales</taxon>
        <taxon>Thiobacillaceae</taxon>
        <taxon>Thiobacillus</taxon>
    </lineage>
</organism>
<reference evidence="19 20" key="1">
    <citation type="journal article" date="2015" name="Appl. Environ. Microbiol.">
        <title>Aerobic and Anaerobic Thiosulfate Oxidation by a Cold-Adapted, Subglacial Chemoautotroph.</title>
        <authorList>
            <person name="Harrold Z.R."/>
            <person name="Skidmore M.L."/>
            <person name="Hamilton T.L."/>
            <person name="Desch L."/>
            <person name="Amada K."/>
            <person name="van Gelder W."/>
            <person name="Glover K."/>
            <person name="Roden E.E."/>
            <person name="Boyd E.S."/>
        </authorList>
    </citation>
    <scope>NUCLEOTIDE SEQUENCE [LARGE SCALE GENOMIC DNA]</scope>
    <source>
        <strain evidence="19 20">RG</strain>
    </source>
</reference>
<dbReference type="InterPro" id="IPR003715">
    <property type="entry name" value="Poly_export_N"/>
</dbReference>
<keyword evidence="3" id="KW-0813">Transport</keyword>
<evidence type="ECO:0000259" key="18">
    <source>
        <dbReference type="Pfam" id="PF22461"/>
    </source>
</evidence>
<evidence type="ECO:0000256" key="6">
    <source>
        <dbReference type="ARBA" id="ARBA00022692"/>
    </source>
</evidence>
<evidence type="ECO:0000256" key="2">
    <source>
        <dbReference type="ARBA" id="ARBA00009450"/>
    </source>
</evidence>
<dbReference type="InterPro" id="IPR017478">
    <property type="entry name" value="Polysacc_export_EpsE"/>
</dbReference>
<evidence type="ECO:0000256" key="9">
    <source>
        <dbReference type="ARBA" id="ARBA00023065"/>
    </source>
</evidence>
<evidence type="ECO:0000256" key="12">
    <source>
        <dbReference type="ARBA" id="ARBA00023139"/>
    </source>
</evidence>
<dbReference type="InterPro" id="IPR054765">
    <property type="entry name" value="SLBB_dom"/>
</dbReference>
<evidence type="ECO:0000259" key="17">
    <source>
        <dbReference type="Pfam" id="PF10531"/>
    </source>
</evidence>
<dbReference type="InterPro" id="IPR049712">
    <property type="entry name" value="Poly_export"/>
</dbReference>
<dbReference type="GO" id="GO:0009279">
    <property type="term" value="C:cell outer membrane"/>
    <property type="evidence" value="ECO:0007669"/>
    <property type="project" value="UniProtKB-SubCell"/>
</dbReference>
<dbReference type="AlphaFoldDB" id="A0A106BM30"/>